<dbReference type="SUPFAM" id="SSF57603">
    <property type="entry name" value="FnI-like domain"/>
    <property type="match status" value="1"/>
</dbReference>
<dbReference type="EMBL" id="JAIQCJ010001561">
    <property type="protein sequence ID" value="KAJ8788955.1"/>
    <property type="molecule type" value="Genomic_DNA"/>
</dbReference>
<dbReference type="SMART" id="SM00214">
    <property type="entry name" value="VWC"/>
    <property type="match status" value="1"/>
</dbReference>
<dbReference type="Pfam" id="PF00093">
    <property type="entry name" value="VWC"/>
    <property type="match status" value="1"/>
</dbReference>
<protein>
    <recommendedName>
        <fullName evidence="3">VWFC domain-containing protein</fullName>
    </recommendedName>
</protein>
<keyword evidence="2" id="KW-0732">Signal</keyword>
<comment type="caution">
    <text evidence="4">The sequence shown here is derived from an EMBL/GenBank/DDBJ whole genome shotgun (WGS) entry which is preliminary data.</text>
</comment>
<dbReference type="PROSITE" id="PS50184">
    <property type="entry name" value="VWFC_2"/>
    <property type="match status" value="1"/>
</dbReference>
<feature type="chain" id="PRO_5044301220" description="VWFC domain-containing protein" evidence="2">
    <location>
        <begin position="26"/>
        <end position="934"/>
    </location>
</feature>
<evidence type="ECO:0000313" key="5">
    <source>
        <dbReference type="Proteomes" id="UP001159641"/>
    </source>
</evidence>
<evidence type="ECO:0000313" key="4">
    <source>
        <dbReference type="EMBL" id="KAJ8788955.1"/>
    </source>
</evidence>
<sequence length="934" mass="99514">MIRLGAPQTLVLLTLLVAAVLRCHGQDVRKLPTAPACHPSVPSLRILFPGPLALWSLRMRRSSSSGVLQVRGSVRASSVPVVGKCFGAADFAPWRIPAPYPPPLVSVGEPRPEPQPQRVTRRLSRPALPAPPLHPLIPGHPSEGNLIRLQEKAGSCVQDGQRYNDKDVWKPEPCRICVCDTGTVLCDDIICEDMKDCLSPETPFGEDLQVNKDPEVIVVTKVKKVLLDLVAEMESLGPLETLAPLALLAPLAPLVLVEAPWDLGDLQALLVLPDLKDFKATLVNLGNPALLVKLERLENLVREAFLALRVPVACLVREDGPALLAPRVLGATMANPAPQGLRVPWVLLAALASPVLLVPRVKLAPPVLEVLKVPRVLAVKLVLLGPPGRLVLLVTLDLMEFLELKDLLVPLALLVLPASLGPVVHPALKVQLVLWARKVKRVSLVLLASKANKAPRENRALLVPKEPPVLLVKKAKEGPVESLEVLGPLGPLEKEVLLATVGSQVRMVWQVPREPLESEGPVALLVPREPMVTLAVLENPASLAPGEPLVKMVALDLQVLRGLVGSLVSWVSLAPKVPMVSLAKMVRQELQAPLDPLDLPGNEANRVLLGHLGSRDFLARPVPQVKVENQVTRAFLAKLELPASWVPGVNEVSQGNVALPGPRASRGPAASLALPALMVPKAQLAQLAPLGLRALQVCRGCLGDVGEKGPEGAPGKDGGRGLTGPIGPPGPAGANGEKELLVLAAPRVNVERLDPPDPLDLPVLLVLTASPVPKASKERLARKVTLVPRVLRAPLELPGLRGPPDSPELQAASDPQVPMATLDPPAPLVLLEKMVPKVLEETAAPLAELVTLASKVLPDPLARRESLEMTVLLVPTVLQVPRVWLVRGASLVCLGSVVSEDSPACPAHRVSLASRELLEHLETEGPLAPWALPA</sequence>
<evidence type="ECO:0000256" key="2">
    <source>
        <dbReference type="SAM" id="SignalP"/>
    </source>
</evidence>
<feature type="region of interest" description="Disordered" evidence="1">
    <location>
        <begin position="709"/>
        <end position="735"/>
    </location>
</feature>
<evidence type="ECO:0000256" key="1">
    <source>
        <dbReference type="SAM" id="MobiDB-lite"/>
    </source>
</evidence>
<accession>A0AB34HDW8</accession>
<reference evidence="4 5" key="1">
    <citation type="submission" date="2022-11" db="EMBL/GenBank/DDBJ databases">
        <title>Whole genome sequence of Eschrichtius robustus ER-17-0199.</title>
        <authorList>
            <person name="Bruniche-Olsen A."/>
            <person name="Black A.N."/>
            <person name="Fields C.J."/>
            <person name="Walden K."/>
            <person name="Dewoody J.A."/>
        </authorList>
    </citation>
    <scope>NUCLEOTIDE SEQUENCE [LARGE SCALE GENOMIC DNA]</scope>
    <source>
        <strain evidence="4">ER-17-0199</strain>
        <tissue evidence="4">Blubber</tissue>
    </source>
</reference>
<evidence type="ECO:0000259" key="3">
    <source>
        <dbReference type="PROSITE" id="PS50184"/>
    </source>
</evidence>
<dbReference type="InterPro" id="IPR001007">
    <property type="entry name" value="VWF_dom"/>
</dbReference>
<organism evidence="4 5">
    <name type="scientific">Eschrichtius robustus</name>
    <name type="common">California gray whale</name>
    <name type="synonym">Eschrichtius gibbosus</name>
    <dbReference type="NCBI Taxonomy" id="9764"/>
    <lineage>
        <taxon>Eukaryota</taxon>
        <taxon>Metazoa</taxon>
        <taxon>Chordata</taxon>
        <taxon>Craniata</taxon>
        <taxon>Vertebrata</taxon>
        <taxon>Euteleostomi</taxon>
        <taxon>Mammalia</taxon>
        <taxon>Eutheria</taxon>
        <taxon>Laurasiatheria</taxon>
        <taxon>Artiodactyla</taxon>
        <taxon>Whippomorpha</taxon>
        <taxon>Cetacea</taxon>
        <taxon>Mysticeti</taxon>
        <taxon>Eschrichtiidae</taxon>
        <taxon>Eschrichtius</taxon>
    </lineage>
</organism>
<keyword evidence="5" id="KW-1185">Reference proteome</keyword>
<gene>
    <name evidence="4" type="ORF">J1605_022361</name>
</gene>
<dbReference type="Proteomes" id="UP001159641">
    <property type="component" value="Unassembled WGS sequence"/>
</dbReference>
<dbReference type="Gene3D" id="2.10.70.10">
    <property type="entry name" value="Complement Module, domain 1"/>
    <property type="match status" value="1"/>
</dbReference>
<feature type="domain" description="VWFC" evidence="3">
    <location>
        <begin position="154"/>
        <end position="206"/>
    </location>
</feature>
<dbReference type="AlphaFoldDB" id="A0AB34HDW8"/>
<name>A0AB34HDW8_ESCRO</name>
<dbReference type="FunFam" id="2.10.70.10:FF:000013">
    <property type="entry name" value="Collagen, type I, alpha 1"/>
    <property type="match status" value="1"/>
</dbReference>
<proteinExistence type="predicted"/>
<feature type="signal peptide" evidence="2">
    <location>
        <begin position="1"/>
        <end position="25"/>
    </location>
</feature>